<dbReference type="HOGENOM" id="CLU_660567_0_0_1"/>
<gene>
    <name evidence="2" type="ORF">G647_00888</name>
</gene>
<proteinExistence type="predicted"/>
<protein>
    <submittedName>
        <fullName evidence="2">Uncharacterized protein</fullName>
    </submittedName>
</protein>
<feature type="compositionally biased region" description="Basic and acidic residues" evidence="1">
    <location>
        <begin position="29"/>
        <end position="59"/>
    </location>
</feature>
<feature type="region of interest" description="Disordered" evidence="1">
    <location>
        <begin position="357"/>
        <end position="416"/>
    </location>
</feature>
<evidence type="ECO:0000256" key="1">
    <source>
        <dbReference type="SAM" id="MobiDB-lite"/>
    </source>
</evidence>
<reference evidence="2 3" key="1">
    <citation type="submission" date="2013-03" db="EMBL/GenBank/DDBJ databases">
        <title>The Genome Sequence of Cladophialophora carrionii CBS 160.54.</title>
        <authorList>
            <consortium name="The Broad Institute Genomics Platform"/>
            <person name="Cuomo C."/>
            <person name="de Hoog S."/>
            <person name="Gorbushina A."/>
            <person name="Walker B."/>
            <person name="Young S.K."/>
            <person name="Zeng Q."/>
            <person name="Gargeya S."/>
            <person name="Fitzgerald M."/>
            <person name="Haas B."/>
            <person name="Abouelleil A."/>
            <person name="Allen A.W."/>
            <person name="Alvarado L."/>
            <person name="Arachchi H.M."/>
            <person name="Berlin A.M."/>
            <person name="Chapman S.B."/>
            <person name="Gainer-Dewar J."/>
            <person name="Goldberg J."/>
            <person name="Griggs A."/>
            <person name="Gujja S."/>
            <person name="Hansen M."/>
            <person name="Howarth C."/>
            <person name="Imamovic A."/>
            <person name="Ireland A."/>
            <person name="Larimer J."/>
            <person name="McCowan C."/>
            <person name="Murphy C."/>
            <person name="Pearson M."/>
            <person name="Poon T.W."/>
            <person name="Priest M."/>
            <person name="Roberts A."/>
            <person name="Saif S."/>
            <person name="Shea T."/>
            <person name="Sisk P."/>
            <person name="Sykes S."/>
            <person name="Wortman J."/>
            <person name="Nusbaum C."/>
            <person name="Birren B."/>
        </authorList>
    </citation>
    <scope>NUCLEOTIDE SEQUENCE [LARGE SCALE GENOMIC DNA]</scope>
    <source>
        <strain evidence="2 3">CBS 160.54</strain>
    </source>
</reference>
<dbReference type="AlphaFoldDB" id="V9DNG9"/>
<feature type="compositionally biased region" description="Basic residues" evidence="1">
    <location>
        <begin position="85"/>
        <end position="94"/>
    </location>
</feature>
<feature type="compositionally biased region" description="Polar residues" evidence="1">
    <location>
        <begin position="1"/>
        <end position="18"/>
    </location>
</feature>
<dbReference type="RefSeq" id="XP_008722513.1">
    <property type="nucleotide sequence ID" value="XM_008724291.1"/>
</dbReference>
<accession>V9DNG9</accession>
<dbReference type="VEuPathDB" id="FungiDB:G647_00888"/>
<dbReference type="Proteomes" id="UP000030678">
    <property type="component" value="Unassembled WGS sequence"/>
</dbReference>
<evidence type="ECO:0000313" key="3">
    <source>
        <dbReference type="Proteomes" id="UP000030678"/>
    </source>
</evidence>
<dbReference type="OrthoDB" id="4121065at2759"/>
<feature type="region of interest" description="Disordered" evidence="1">
    <location>
        <begin position="248"/>
        <end position="273"/>
    </location>
</feature>
<organism evidence="2 3">
    <name type="scientific">Cladophialophora carrionii CBS 160.54</name>
    <dbReference type="NCBI Taxonomy" id="1279043"/>
    <lineage>
        <taxon>Eukaryota</taxon>
        <taxon>Fungi</taxon>
        <taxon>Dikarya</taxon>
        <taxon>Ascomycota</taxon>
        <taxon>Pezizomycotina</taxon>
        <taxon>Eurotiomycetes</taxon>
        <taxon>Chaetothyriomycetidae</taxon>
        <taxon>Chaetothyriales</taxon>
        <taxon>Herpotrichiellaceae</taxon>
        <taxon>Cladophialophora</taxon>
    </lineage>
</organism>
<feature type="compositionally biased region" description="Basic and acidic residues" evidence="1">
    <location>
        <begin position="73"/>
        <end position="82"/>
    </location>
</feature>
<evidence type="ECO:0000313" key="2">
    <source>
        <dbReference type="EMBL" id="ETI28439.1"/>
    </source>
</evidence>
<dbReference type="GeneID" id="19979381"/>
<dbReference type="EMBL" id="KB822697">
    <property type="protein sequence ID" value="ETI28439.1"/>
    <property type="molecule type" value="Genomic_DNA"/>
</dbReference>
<feature type="region of interest" description="Disordered" evidence="1">
    <location>
        <begin position="1"/>
        <end position="125"/>
    </location>
</feature>
<feature type="region of interest" description="Disordered" evidence="1">
    <location>
        <begin position="288"/>
        <end position="311"/>
    </location>
</feature>
<sequence>MVTTRLGSRIDASSPQSANKRRRFSSVEADDHIVVEVPVHEPKAVKEREISGELVPGHESDEDAAPEILSSRDAARQARELPNRSLRHAGNKRRRDAEGHLPVGKPELTPSIPGESKPENATMSGAASLQPDAMLTQNEASLTGILQPLAEETRPLNTINSEHGVSNVDAARIPVEGTENTAVLDDRKSETAQFLPNMAKNAGGDEAPTPAPELAAEGKTALVTNEPEDPLDSVPQMRSLGEVTPRAGDEVLENTPMNEPQSAVEPDRSLPGDSTTQLRVEALLQHSKDKAVSQPAGHNPTLSMPEADMQTVRTTSTREDQILGTPRSSNSSVITPVWRTRAYDETPLTAVQSPSLAPAVKATHARSNILPRPQDLISRRPKSTSLQQYRDRLLNRHQRTTNWGPPGSRKTKFVGA</sequence>
<name>V9DNG9_9EURO</name>